<keyword evidence="5" id="KW-0997">Cell inner membrane</keyword>
<dbReference type="PANTHER" id="PTHR33446">
    <property type="entry name" value="PROTEIN TONB-RELATED"/>
    <property type="match status" value="1"/>
</dbReference>
<evidence type="ECO:0000256" key="4">
    <source>
        <dbReference type="ARBA" id="ARBA00022475"/>
    </source>
</evidence>
<comment type="similarity">
    <text evidence="2">Belongs to the TonB family.</text>
</comment>
<keyword evidence="6" id="KW-0812">Transmembrane</keyword>
<comment type="subcellular location">
    <subcellularLocation>
        <location evidence="1">Cell inner membrane</location>
        <topology evidence="1">Single-pass membrane protein</topology>
        <orientation evidence="1">Periplasmic side</orientation>
    </subcellularLocation>
</comment>
<feature type="domain" description="TonB C-terminal" evidence="11">
    <location>
        <begin position="216"/>
        <end position="302"/>
    </location>
</feature>
<feature type="region of interest" description="Disordered" evidence="10">
    <location>
        <begin position="66"/>
        <end position="226"/>
    </location>
</feature>
<evidence type="ECO:0000256" key="8">
    <source>
        <dbReference type="ARBA" id="ARBA00022989"/>
    </source>
</evidence>
<dbReference type="NCBIfam" id="TIGR01352">
    <property type="entry name" value="tonB_Cterm"/>
    <property type="match status" value="1"/>
</dbReference>
<proteinExistence type="inferred from homology"/>
<evidence type="ECO:0000256" key="3">
    <source>
        <dbReference type="ARBA" id="ARBA00022448"/>
    </source>
</evidence>
<dbReference type="PROSITE" id="PS52015">
    <property type="entry name" value="TONB_CTD"/>
    <property type="match status" value="1"/>
</dbReference>
<keyword evidence="3" id="KW-0813">Transport</keyword>
<dbReference type="InterPro" id="IPR051045">
    <property type="entry name" value="TonB-dependent_transducer"/>
</dbReference>
<feature type="compositionally biased region" description="Pro residues" evidence="10">
    <location>
        <begin position="95"/>
        <end position="111"/>
    </location>
</feature>
<organism evidence="12 13">
    <name type="scientific">Roseovarius aquimarinus</name>
    <dbReference type="NCBI Taxonomy" id="1229156"/>
    <lineage>
        <taxon>Bacteria</taxon>
        <taxon>Pseudomonadati</taxon>
        <taxon>Pseudomonadota</taxon>
        <taxon>Alphaproteobacteria</taxon>
        <taxon>Rhodobacterales</taxon>
        <taxon>Roseobacteraceae</taxon>
        <taxon>Roseovarius</taxon>
    </lineage>
</organism>
<keyword evidence="13" id="KW-1185">Reference proteome</keyword>
<protein>
    <submittedName>
        <fullName evidence="12">Energy transducer TonB</fullName>
    </submittedName>
</protein>
<dbReference type="PANTHER" id="PTHR33446:SF2">
    <property type="entry name" value="PROTEIN TONB"/>
    <property type="match status" value="1"/>
</dbReference>
<evidence type="ECO:0000256" key="5">
    <source>
        <dbReference type="ARBA" id="ARBA00022519"/>
    </source>
</evidence>
<dbReference type="Gene3D" id="3.30.1150.10">
    <property type="match status" value="1"/>
</dbReference>
<evidence type="ECO:0000259" key="11">
    <source>
        <dbReference type="PROSITE" id="PS52015"/>
    </source>
</evidence>
<accession>A0ABW7I5N1</accession>
<dbReference type="InterPro" id="IPR006260">
    <property type="entry name" value="TonB/TolA_C"/>
</dbReference>
<dbReference type="InterPro" id="IPR037682">
    <property type="entry name" value="TonB_C"/>
</dbReference>
<dbReference type="RefSeq" id="WP_377167502.1">
    <property type="nucleotide sequence ID" value="NZ_JBHTJC010000001.1"/>
</dbReference>
<dbReference type="SUPFAM" id="SSF74653">
    <property type="entry name" value="TolA/TonB C-terminal domain"/>
    <property type="match status" value="1"/>
</dbReference>
<keyword evidence="9" id="KW-0472">Membrane</keyword>
<evidence type="ECO:0000256" key="2">
    <source>
        <dbReference type="ARBA" id="ARBA00006555"/>
    </source>
</evidence>
<comment type="caution">
    <text evidence="12">The sequence shown here is derived from an EMBL/GenBank/DDBJ whole genome shotgun (WGS) entry which is preliminary data.</text>
</comment>
<dbReference type="EMBL" id="JBIHMM010000001">
    <property type="protein sequence ID" value="MFH0253466.1"/>
    <property type="molecule type" value="Genomic_DNA"/>
</dbReference>
<evidence type="ECO:0000256" key="7">
    <source>
        <dbReference type="ARBA" id="ARBA00022927"/>
    </source>
</evidence>
<sequence length="302" mass="30411">MIASSLRVKLAVGGLALAAHAGLGLWLAPQEQVVMESGGGEEVARIGTSFADMAAGTLTAERADDAIPAEAPPPPEPVAALRAETPEPTSAPSAAPTPAPSPSPAEAPAPAPAASAPSVAPSVPAVPGAAERIEAAEETAGAVTRSPRPVERSAAFERRNAPREPEPKPQPKPKPQQAAPRGNAETNATAGAAQGQDNARAETQGRTSAEGDAAGNAAAQNYPGAVMRKISGVRKPVMRRSGAARVSFTIGASGALAGLSIARSSGASELDREALRLIQRAAPFPAPPPGAQRSFALDVEFR</sequence>
<keyword evidence="4" id="KW-1003">Cell membrane</keyword>
<feature type="compositionally biased region" description="Low complexity" evidence="10">
    <location>
        <begin position="78"/>
        <end position="94"/>
    </location>
</feature>
<feature type="region of interest" description="Disordered" evidence="10">
    <location>
        <begin position="282"/>
        <end position="302"/>
    </location>
</feature>
<reference evidence="12 13" key="1">
    <citation type="submission" date="2024-10" db="EMBL/GenBank/DDBJ databases">
        <authorList>
            <person name="Yang X.-N."/>
        </authorList>
    </citation>
    <scope>NUCLEOTIDE SEQUENCE [LARGE SCALE GENOMIC DNA]</scope>
    <source>
        <strain evidence="12 13">CAU 1059</strain>
    </source>
</reference>
<gene>
    <name evidence="12" type="ORF">ACGRVM_06160</name>
</gene>
<evidence type="ECO:0000256" key="10">
    <source>
        <dbReference type="SAM" id="MobiDB-lite"/>
    </source>
</evidence>
<keyword evidence="8" id="KW-1133">Transmembrane helix</keyword>
<feature type="compositionally biased region" description="Low complexity" evidence="10">
    <location>
        <begin position="112"/>
        <end position="130"/>
    </location>
</feature>
<feature type="compositionally biased region" description="Low complexity" evidence="10">
    <location>
        <begin position="210"/>
        <end position="225"/>
    </location>
</feature>
<feature type="compositionally biased region" description="Low complexity" evidence="10">
    <location>
        <begin position="175"/>
        <end position="198"/>
    </location>
</feature>
<evidence type="ECO:0000313" key="13">
    <source>
        <dbReference type="Proteomes" id="UP001607157"/>
    </source>
</evidence>
<dbReference type="Pfam" id="PF03544">
    <property type="entry name" value="TonB_C"/>
    <property type="match status" value="1"/>
</dbReference>
<evidence type="ECO:0000256" key="6">
    <source>
        <dbReference type="ARBA" id="ARBA00022692"/>
    </source>
</evidence>
<dbReference type="Proteomes" id="UP001607157">
    <property type="component" value="Unassembled WGS sequence"/>
</dbReference>
<evidence type="ECO:0000256" key="1">
    <source>
        <dbReference type="ARBA" id="ARBA00004383"/>
    </source>
</evidence>
<evidence type="ECO:0000256" key="9">
    <source>
        <dbReference type="ARBA" id="ARBA00023136"/>
    </source>
</evidence>
<name>A0ABW7I5N1_9RHOB</name>
<feature type="compositionally biased region" description="Basic and acidic residues" evidence="10">
    <location>
        <begin position="148"/>
        <end position="169"/>
    </location>
</feature>
<evidence type="ECO:0000313" key="12">
    <source>
        <dbReference type="EMBL" id="MFH0253466.1"/>
    </source>
</evidence>
<keyword evidence="7" id="KW-0653">Protein transport</keyword>